<evidence type="ECO:0000256" key="9">
    <source>
        <dbReference type="SAM" id="Phobius"/>
    </source>
</evidence>
<evidence type="ECO:0000256" key="6">
    <source>
        <dbReference type="ARBA" id="ARBA00022989"/>
    </source>
</evidence>
<dbReference type="RefSeq" id="WP_006781768.1">
    <property type="nucleotide sequence ID" value="NZ_CP040506.1"/>
</dbReference>
<keyword evidence="11" id="KW-1185">Reference proteome</keyword>
<dbReference type="EMBL" id="ADLN01000104">
    <property type="protein sequence ID" value="EHI58319.1"/>
    <property type="molecule type" value="Genomic_DNA"/>
</dbReference>
<keyword evidence="7" id="KW-0406">Ion transport</keyword>
<dbReference type="Pfam" id="PF02386">
    <property type="entry name" value="TrkH"/>
    <property type="match status" value="1"/>
</dbReference>
<dbReference type="GO" id="GO:0005886">
    <property type="term" value="C:plasma membrane"/>
    <property type="evidence" value="ECO:0007669"/>
    <property type="project" value="UniProtKB-SubCell"/>
</dbReference>
<keyword evidence="3" id="KW-0813">Transport</keyword>
<dbReference type="Proteomes" id="UP000005384">
    <property type="component" value="Unassembled WGS sequence"/>
</dbReference>
<feature type="transmembrane region" description="Helical" evidence="9">
    <location>
        <begin position="267"/>
        <end position="288"/>
    </location>
</feature>
<dbReference type="AlphaFoldDB" id="G5IJU5"/>
<keyword evidence="5 9" id="KW-0812">Transmembrane</keyword>
<feature type="transmembrane region" description="Helical" evidence="9">
    <location>
        <begin position="324"/>
        <end position="347"/>
    </location>
</feature>
<dbReference type="PANTHER" id="PTHR32024">
    <property type="entry name" value="TRK SYSTEM POTASSIUM UPTAKE PROTEIN TRKG-RELATED"/>
    <property type="match status" value="1"/>
</dbReference>
<organism evidence="10 11">
    <name type="scientific">Hungatella hathewayi WAL-18680</name>
    <dbReference type="NCBI Taxonomy" id="742737"/>
    <lineage>
        <taxon>Bacteria</taxon>
        <taxon>Bacillati</taxon>
        <taxon>Bacillota</taxon>
        <taxon>Clostridia</taxon>
        <taxon>Lachnospirales</taxon>
        <taxon>Lachnospiraceae</taxon>
        <taxon>Hungatella</taxon>
    </lineage>
</organism>
<feature type="transmembrane region" description="Helical" evidence="9">
    <location>
        <begin position="77"/>
        <end position="95"/>
    </location>
</feature>
<evidence type="ECO:0000256" key="2">
    <source>
        <dbReference type="ARBA" id="ARBA00009137"/>
    </source>
</evidence>
<evidence type="ECO:0000313" key="11">
    <source>
        <dbReference type="Proteomes" id="UP000005384"/>
    </source>
</evidence>
<evidence type="ECO:0000256" key="5">
    <source>
        <dbReference type="ARBA" id="ARBA00022692"/>
    </source>
</evidence>
<feature type="transmembrane region" description="Helical" evidence="9">
    <location>
        <begin position="399"/>
        <end position="418"/>
    </location>
</feature>
<sequence length="486" mass="53372">MKKERTKTNNIYGWMMMLEGGLLFIPIVVLPFFPEDAVWLPWFVVPGGLSVLLGKLVGLHSRSMASILQEKKSCQVVLFAWAYGFFITMLPFLGLRQYRLTQILFESVSGLTTTGLSVLDVTAMAPIYLFYRSFLQFVGGLGFVMMMLVFFQDKDSMEMYIAEGHSDRLMPNIGRTAHVIFLMYSGFLALGVILYRLSGVSLFEGLLHAMCALSTGGFSNRLYSIGEYNSLLVELVTVLLMLVGTTNFAALLLLIKGKWRQLVKVSEIRFMLLLGAAFIPLMAVFLVMQNGYGGAEALRLSFFNAFSALSTTGFATCDYGAWRAAAIGIMVLLMLVGGGAGSTAGGIKLSRVYLVMRRLFSNIGGKFGPERRVKNIYFVKPVEGKIQIREALMEEASTYMGTYLLIYMAGVLALTLAANCTLTEAMFEFASALGTVGLTIGVTSAESGNAVLWIEIIGMVLGRLEIFSVFLGIARAGAMLRKRRAC</sequence>
<gene>
    <name evidence="10" type="ORF">HMPREF9473_03777</name>
</gene>
<evidence type="ECO:0000256" key="1">
    <source>
        <dbReference type="ARBA" id="ARBA00004651"/>
    </source>
</evidence>
<dbReference type="GO" id="GO:0008324">
    <property type="term" value="F:monoatomic cation transmembrane transporter activity"/>
    <property type="evidence" value="ECO:0007669"/>
    <property type="project" value="InterPro"/>
</dbReference>
<dbReference type="HOGENOM" id="CLU_030708_0_2_9"/>
<comment type="caution">
    <text evidence="10">The sequence shown here is derived from an EMBL/GenBank/DDBJ whole genome shotgun (WGS) entry which is preliminary data.</text>
</comment>
<keyword evidence="8 9" id="KW-0472">Membrane</keyword>
<dbReference type="OrthoDB" id="9810952at2"/>
<feature type="transmembrane region" description="Helical" evidence="9">
    <location>
        <begin position="231"/>
        <end position="255"/>
    </location>
</feature>
<feature type="transmembrane region" description="Helical" evidence="9">
    <location>
        <begin position="177"/>
        <end position="197"/>
    </location>
</feature>
<dbReference type="PATRIC" id="fig|742737.3.peg.3757"/>
<comment type="similarity">
    <text evidence="2">Belongs to the TrkH potassium transport family.</text>
</comment>
<comment type="subcellular location">
    <subcellularLocation>
        <location evidence="1">Cell membrane</location>
        <topology evidence="1">Multi-pass membrane protein</topology>
    </subcellularLocation>
</comment>
<feature type="transmembrane region" description="Helical" evidence="9">
    <location>
        <begin position="451"/>
        <end position="474"/>
    </location>
</feature>
<name>G5IJU5_9FIRM</name>
<protein>
    <recommendedName>
        <fullName evidence="12">Cation transporter</fullName>
    </recommendedName>
</protein>
<dbReference type="GO" id="GO:0030001">
    <property type="term" value="P:metal ion transport"/>
    <property type="evidence" value="ECO:0007669"/>
    <property type="project" value="UniProtKB-ARBA"/>
</dbReference>
<proteinExistence type="inferred from homology"/>
<keyword evidence="6 9" id="KW-1133">Transmembrane helix</keyword>
<evidence type="ECO:0000256" key="3">
    <source>
        <dbReference type="ARBA" id="ARBA00022448"/>
    </source>
</evidence>
<reference evidence="10 11" key="1">
    <citation type="submission" date="2011-08" db="EMBL/GenBank/DDBJ databases">
        <title>The Genome Sequence of Clostridium hathewayi WAL-18680.</title>
        <authorList>
            <consortium name="The Broad Institute Genome Sequencing Platform"/>
            <person name="Earl A."/>
            <person name="Ward D."/>
            <person name="Feldgarden M."/>
            <person name="Gevers D."/>
            <person name="Finegold S.M."/>
            <person name="Summanen P.H."/>
            <person name="Molitoris D.R."/>
            <person name="Song M."/>
            <person name="Daigneault M."/>
            <person name="Allen-Vercoe E."/>
            <person name="Young S.K."/>
            <person name="Zeng Q."/>
            <person name="Gargeya S."/>
            <person name="Fitzgerald M."/>
            <person name="Haas B."/>
            <person name="Abouelleil A."/>
            <person name="Alvarado L."/>
            <person name="Arachchi H.M."/>
            <person name="Berlin A."/>
            <person name="Brown A."/>
            <person name="Chapman S.B."/>
            <person name="Chen Z."/>
            <person name="Dunbar C."/>
            <person name="Freedman E."/>
            <person name="Gearin G."/>
            <person name="Gellesch M."/>
            <person name="Goldberg J."/>
            <person name="Griggs A."/>
            <person name="Gujja S."/>
            <person name="Heiman D."/>
            <person name="Howarth C."/>
            <person name="Larson L."/>
            <person name="Lui A."/>
            <person name="MacDonald P.J.P."/>
            <person name="Montmayeur A."/>
            <person name="Murphy C."/>
            <person name="Neiman D."/>
            <person name="Pearson M."/>
            <person name="Priest M."/>
            <person name="Roberts A."/>
            <person name="Saif S."/>
            <person name="Shea T."/>
            <person name="Shenoy N."/>
            <person name="Sisk P."/>
            <person name="Stolte C."/>
            <person name="Sykes S."/>
            <person name="Wortman J."/>
            <person name="Nusbaum C."/>
            <person name="Birren B."/>
        </authorList>
    </citation>
    <scope>NUCLEOTIDE SEQUENCE [LARGE SCALE GENOMIC DNA]</scope>
    <source>
        <strain evidence="10 11">WAL-18680</strain>
    </source>
</reference>
<feature type="transmembrane region" description="Helical" evidence="9">
    <location>
        <begin position="129"/>
        <end position="151"/>
    </location>
</feature>
<evidence type="ECO:0000256" key="7">
    <source>
        <dbReference type="ARBA" id="ARBA00023065"/>
    </source>
</evidence>
<keyword evidence="4" id="KW-1003">Cell membrane</keyword>
<evidence type="ECO:0008006" key="12">
    <source>
        <dbReference type="Google" id="ProtNLM"/>
    </source>
</evidence>
<feature type="transmembrane region" description="Helical" evidence="9">
    <location>
        <begin position="12"/>
        <end position="33"/>
    </location>
</feature>
<evidence type="ECO:0000313" key="10">
    <source>
        <dbReference type="EMBL" id="EHI58319.1"/>
    </source>
</evidence>
<accession>G5IJU5</accession>
<dbReference type="PANTHER" id="PTHR32024:SF2">
    <property type="entry name" value="TRK SYSTEM POTASSIUM UPTAKE PROTEIN TRKG-RELATED"/>
    <property type="match status" value="1"/>
</dbReference>
<evidence type="ECO:0000256" key="8">
    <source>
        <dbReference type="ARBA" id="ARBA00023136"/>
    </source>
</evidence>
<feature type="transmembrane region" description="Helical" evidence="9">
    <location>
        <begin position="39"/>
        <end position="57"/>
    </location>
</feature>
<dbReference type="InterPro" id="IPR003445">
    <property type="entry name" value="Cat_transpt"/>
</dbReference>
<evidence type="ECO:0000256" key="4">
    <source>
        <dbReference type="ARBA" id="ARBA00022475"/>
    </source>
</evidence>